<feature type="region of interest" description="Disordered" evidence="6">
    <location>
        <begin position="101"/>
        <end position="240"/>
    </location>
</feature>
<dbReference type="GO" id="GO:0003677">
    <property type="term" value="F:DNA binding"/>
    <property type="evidence" value="ECO:0007669"/>
    <property type="project" value="UniProtKB-KW"/>
</dbReference>
<evidence type="ECO:0000313" key="9">
    <source>
        <dbReference type="Proteomes" id="UP000001996"/>
    </source>
</evidence>
<comment type="similarity">
    <text evidence="2">Belongs to the ORC6 family.</text>
</comment>
<keyword evidence="4" id="KW-0238">DNA-binding</keyword>
<dbReference type="PIRSF" id="PIRSF022941">
    <property type="entry name" value="ORC6_fun"/>
    <property type="match status" value="1"/>
</dbReference>
<dbReference type="OMA" id="ARYHICA"/>
<dbReference type="OrthoDB" id="5367324at2759"/>
<feature type="compositionally biased region" description="Polar residues" evidence="6">
    <location>
        <begin position="206"/>
        <end position="216"/>
    </location>
</feature>
<dbReference type="AlphaFoldDB" id="A5DVI1"/>
<evidence type="ECO:0000256" key="3">
    <source>
        <dbReference type="ARBA" id="ARBA00022705"/>
    </source>
</evidence>
<dbReference type="GO" id="GO:0006260">
    <property type="term" value="P:DNA replication"/>
    <property type="evidence" value="ECO:0007669"/>
    <property type="project" value="UniProtKB-KW"/>
</dbReference>
<keyword evidence="5" id="KW-0539">Nucleus</keyword>
<comment type="subcellular location">
    <subcellularLocation>
        <location evidence="1">Nucleus</location>
    </subcellularLocation>
</comment>
<evidence type="ECO:0000256" key="5">
    <source>
        <dbReference type="ARBA" id="ARBA00023242"/>
    </source>
</evidence>
<keyword evidence="3" id="KW-0235">DNA replication</keyword>
<dbReference type="InterPro" id="IPR008721">
    <property type="entry name" value="ORC6_cyclin_first"/>
</dbReference>
<reference evidence="8 9" key="1">
    <citation type="journal article" date="2009" name="Nature">
        <title>Evolution of pathogenicity and sexual reproduction in eight Candida genomes.</title>
        <authorList>
            <person name="Butler G."/>
            <person name="Rasmussen M.D."/>
            <person name="Lin M.F."/>
            <person name="Santos M.A."/>
            <person name="Sakthikumar S."/>
            <person name="Munro C.A."/>
            <person name="Rheinbay E."/>
            <person name="Grabherr M."/>
            <person name="Forche A."/>
            <person name="Reedy J.L."/>
            <person name="Agrafioti I."/>
            <person name="Arnaud M.B."/>
            <person name="Bates S."/>
            <person name="Brown A.J."/>
            <person name="Brunke S."/>
            <person name="Costanzo M.C."/>
            <person name="Fitzpatrick D.A."/>
            <person name="de Groot P.W."/>
            <person name="Harris D."/>
            <person name="Hoyer L.L."/>
            <person name="Hube B."/>
            <person name="Klis F.M."/>
            <person name="Kodira C."/>
            <person name="Lennard N."/>
            <person name="Logue M.E."/>
            <person name="Martin R."/>
            <person name="Neiman A.M."/>
            <person name="Nikolaou E."/>
            <person name="Quail M.A."/>
            <person name="Quinn J."/>
            <person name="Santos M.C."/>
            <person name="Schmitzberger F.F."/>
            <person name="Sherlock G."/>
            <person name="Shah P."/>
            <person name="Silverstein K.A."/>
            <person name="Skrzypek M.S."/>
            <person name="Soll D."/>
            <person name="Staggs R."/>
            <person name="Stansfield I."/>
            <person name="Stumpf M.P."/>
            <person name="Sudbery P.E."/>
            <person name="Srikantha T."/>
            <person name="Zeng Q."/>
            <person name="Berman J."/>
            <person name="Berriman M."/>
            <person name="Heitman J."/>
            <person name="Gow N.A."/>
            <person name="Lorenz M.C."/>
            <person name="Birren B.W."/>
            <person name="Kellis M."/>
            <person name="Cuomo C.A."/>
        </authorList>
    </citation>
    <scope>NUCLEOTIDE SEQUENCE [LARGE SCALE GENOMIC DNA]</scope>
    <source>
        <strain evidence="9">ATCC 11503 / BCRC 21390 / CBS 2605 / JCM 1781 / NBRC 1676 / NRRL YB-4239</strain>
    </source>
</reference>
<dbReference type="KEGG" id="lel:PVL30_001338"/>
<evidence type="ECO:0000259" key="7">
    <source>
        <dbReference type="Pfam" id="PF05460"/>
    </source>
</evidence>
<dbReference type="EMBL" id="CH981525">
    <property type="protein sequence ID" value="EDK43189.1"/>
    <property type="molecule type" value="Genomic_DNA"/>
</dbReference>
<evidence type="ECO:0000256" key="6">
    <source>
        <dbReference type="SAM" id="MobiDB-lite"/>
    </source>
</evidence>
<dbReference type="GO" id="GO:0005664">
    <property type="term" value="C:nuclear origin of replication recognition complex"/>
    <property type="evidence" value="ECO:0007669"/>
    <property type="project" value="InterPro"/>
</dbReference>
<evidence type="ECO:0000256" key="4">
    <source>
        <dbReference type="ARBA" id="ARBA00023125"/>
    </source>
</evidence>
<feature type="compositionally biased region" description="Polar residues" evidence="6">
    <location>
        <begin position="124"/>
        <end position="137"/>
    </location>
</feature>
<protein>
    <recommendedName>
        <fullName evidence="7">ORC6 first cyclin-like domain-containing protein</fullName>
    </recommendedName>
</protein>
<proteinExistence type="inferred from homology"/>
<feature type="compositionally biased region" description="Low complexity" evidence="6">
    <location>
        <begin position="159"/>
        <end position="182"/>
    </location>
</feature>
<feature type="domain" description="ORC6 first cyclin-like" evidence="7">
    <location>
        <begin position="10"/>
        <end position="96"/>
    </location>
</feature>
<evidence type="ECO:0000313" key="8">
    <source>
        <dbReference type="EMBL" id="EDK43189.1"/>
    </source>
</evidence>
<evidence type="ECO:0000256" key="2">
    <source>
        <dbReference type="ARBA" id="ARBA00010840"/>
    </source>
</evidence>
<dbReference type="GeneID" id="5234344"/>
<dbReference type="VEuPathDB" id="FungiDB:LELG_01367"/>
<name>A5DVI1_LODEL</name>
<dbReference type="Proteomes" id="UP000001996">
    <property type="component" value="Unassembled WGS sequence"/>
</dbReference>
<accession>A5DVI1</accession>
<organism evidence="8 9">
    <name type="scientific">Lodderomyces elongisporus (strain ATCC 11503 / CBS 2605 / JCM 1781 / NBRC 1676 / NRRL YB-4239)</name>
    <name type="common">Yeast</name>
    <name type="synonym">Saccharomyces elongisporus</name>
    <dbReference type="NCBI Taxonomy" id="379508"/>
    <lineage>
        <taxon>Eukaryota</taxon>
        <taxon>Fungi</taxon>
        <taxon>Dikarya</taxon>
        <taxon>Ascomycota</taxon>
        <taxon>Saccharomycotina</taxon>
        <taxon>Pichiomycetes</taxon>
        <taxon>Debaryomycetaceae</taxon>
        <taxon>Candida/Lodderomyces clade</taxon>
        <taxon>Lodderomyces</taxon>
    </lineage>
</organism>
<dbReference type="HOGENOM" id="CLU_060403_0_0_1"/>
<evidence type="ECO:0000256" key="1">
    <source>
        <dbReference type="ARBA" id="ARBA00004123"/>
    </source>
</evidence>
<sequence>MLKQQITQALKDIIPGYEGGPKISKLASYVDSMYHLSLRKHAVLPNNSEIGRYHLCTYVIAEKYQSLFDLPAPDITRIPIQPQVAAKLLDDFRDFINQLSAASTPNSSPKKPLRTLPMLAGAPSTPTKTKAKQTSSPLKRLRQAADEYESDENDEKNGKNTNNNDATNTTNATGATSATGEGIQPFSPLRSSIKSPFVTRNDELQETNSTSTTSPSKIMHDNQSEFGSPSKRQKQSSLESPAKRKYRYDFKTVLITDFITFCNTFYVPAPFTVRMLSTFYFHKHKFVKKTDWSLACGIVYTAYTRINHQLLANKIGAKAEFMTLLLQYQKGGLLKSSLQSWCTLVEEWIKDESWVQDIEKQYVYVNETAEEDQQRREYTARVGRGWNLMERLGSMIHGEFLYQSEHQNEYYQRWTDNTSQLLIKGREQLGQEL</sequence>
<gene>
    <name evidence="8" type="ORF">LELG_01367</name>
</gene>
<dbReference type="InParanoid" id="A5DVI1"/>
<dbReference type="Pfam" id="PF05460">
    <property type="entry name" value="ORC6"/>
    <property type="match status" value="1"/>
</dbReference>
<dbReference type="STRING" id="379508.A5DVI1"/>
<keyword evidence="9" id="KW-1185">Reference proteome</keyword>
<dbReference type="eggNOG" id="ENOG502QS52">
    <property type="taxonomic scope" value="Eukaryota"/>
</dbReference>
<dbReference type="InterPro" id="IPR016811">
    <property type="entry name" value="ORC6_fun"/>
</dbReference>